<gene>
    <name evidence="2" type="ORF">M6B38_306220</name>
</gene>
<dbReference type="Proteomes" id="UP001140949">
    <property type="component" value="Unassembled WGS sequence"/>
</dbReference>
<organism evidence="2 3">
    <name type="scientific">Iris pallida</name>
    <name type="common">Sweet iris</name>
    <dbReference type="NCBI Taxonomy" id="29817"/>
    <lineage>
        <taxon>Eukaryota</taxon>
        <taxon>Viridiplantae</taxon>
        <taxon>Streptophyta</taxon>
        <taxon>Embryophyta</taxon>
        <taxon>Tracheophyta</taxon>
        <taxon>Spermatophyta</taxon>
        <taxon>Magnoliopsida</taxon>
        <taxon>Liliopsida</taxon>
        <taxon>Asparagales</taxon>
        <taxon>Iridaceae</taxon>
        <taxon>Iridoideae</taxon>
        <taxon>Irideae</taxon>
        <taxon>Iris</taxon>
    </lineage>
</organism>
<reference evidence="2" key="2">
    <citation type="submission" date="2023-04" db="EMBL/GenBank/DDBJ databases">
        <authorList>
            <person name="Bruccoleri R.E."/>
            <person name="Oakeley E.J."/>
            <person name="Faust A.-M."/>
            <person name="Dessus-Babus S."/>
            <person name="Altorfer M."/>
            <person name="Burckhardt D."/>
            <person name="Oertli M."/>
            <person name="Naumann U."/>
            <person name="Petersen F."/>
            <person name="Wong J."/>
        </authorList>
    </citation>
    <scope>NUCLEOTIDE SEQUENCE</scope>
    <source>
        <strain evidence="2">GSM-AAB239-AS_SAM_17_03QT</strain>
        <tissue evidence="2">Leaf</tissue>
    </source>
</reference>
<evidence type="ECO:0000313" key="2">
    <source>
        <dbReference type="EMBL" id="KAJ6841457.1"/>
    </source>
</evidence>
<dbReference type="EMBL" id="JANAVB010008599">
    <property type="protein sequence ID" value="KAJ6841457.1"/>
    <property type="molecule type" value="Genomic_DNA"/>
</dbReference>
<comment type="caution">
    <text evidence="2">The sequence shown here is derived from an EMBL/GenBank/DDBJ whole genome shotgun (WGS) entry which is preliminary data.</text>
</comment>
<reference evidence="2" key="1">
    <citation type="journal article" date="2023" name="GigaByte">
        <title>Genome assembly of the bearded iris, Iris pallida Lam.</title>
        <authorList>
            <person name="Bruccoleri R.E."/>
            <person name="Oakeley E.J."/>
            <person name="Faust A.M.E."/>
            <person name="Altorfer M."/>
            <person name="Dessus-Babus S."/>
            <person name="Burckhardt D."/>
            <person name="Oertli M."/>
            <person name="Naumann U."/>
            <person name="Petersen F."/>
            <person name="Wong J."/>
        </authorList>
    </citation>
    <scope>NUCLEOTIDE SEQUENCE</scope>
    <source>
        <strain evidence="2">GSM-AAB239-AS_SAM_17_03QT</strain>
    </source>
</reference>
<proteinExistence type="predicted"/>
<evidence type="ECO:0000256" key="1">
    <source>
        <dbReference type="SAM" id="MobiDB-lite"/>
    </source>
</evidence>
<sequence>MNLGEEALSRLSRTPPPPGYSPPASRAPCNTAAPRTSRRWLAENAGGEPLSVRASSTRRRGRVPGLLRHTRPPPRASFRPRRAQRRPRSDPSPPSPAESAELRPPFPAHPETSTCVD</sequence>
<accession>A0AAX6HL96</accession>
<name>A0AAX6HL96_IRIPA</name>
<protein>
    <submittedName>
        <fullName evidence="2">Pollen-specific leucine-rich repeat extensin-like protein 3</fullName>
    </submittedName>
</protein>
<evidence type="ECO:0000313" key="3">
    <source>
        <dbReference type="Proteomes" id="UP001140949"/>
    </source>
</evidence>
<feature type="compositionally biased region" description="Basic residues" evidence="1">
    <location>
        <begin position="56"/>
        <end position="86"/>
    </location>
</feature>
<keyword evidence="3" id="KW-1185">Reference proteome</keyword>
<dbReference type="AlphaFoldDB" id="A0AAX6HL96"/>
<feature type="region of interest" description="Disordered" evidence="1">
    <location>
        <begin position="1"/>
        <end position="117"/>
    </location>
</feature>